<dbReference type="Pfam" id="PF24763">
    <property type="entry name" value="CGL160_C"/>
    <property type="match status" value="1"/>
</dbReference>
<evidence type="ECO:0000256" key="2">
    <source>
        <dbReference type="ARBA" id="ARBA00022692"/>
    </source>
</evidence>
<keyword evidence="3 5" id="KW-1133">Transmembrane helix</keyword>
<dbReference type="PANTHER" id="PTHR34118">
    <property type="entry name" value="NF-KAPPA-B INHIBITOR-LIKE PROTEIN-RELATED"/>
    <property type="match status" value="1"/>
</dbReference>
<sequence>MECSSSTLSTCCCSCSPAKEPLLAKRNRAFIALPLAKRRTSQRLKCSAAPAPAPGDDVLQEFLKERQLTGDLVSKASDILWMKDYLNVIDFEASILAETPQEFQELMEKENESGLLKLTKAYKWILGGNIAPINDKAVVKEWWNDSDQRKRLSLLNYDALKREMMLLTIGVGTVCTGFCLIVLSVQVTISYAVGVLLRLGIRSEDLSNSLERLIKGSSIALSSQRLMIPAIIYGLWGLSNHFSYEFLDFQVVPAIFGMLAYKAAALVQVYRDNEDLEFVFPDSEETV</sequence>
<name>A0A835GVQ1_9MAGN</name>
<protein>
    <recommendedName>
        <fullName evidence="6">CGL160/ATPI domain-containing protein</fullName>
    </recommendedName>
</protein>
<comment type="caution">
    <text evidence="7">The sequence shown here is derived from an EMBL/GenBank/DDBJ whole genome shotgun (WGS) entry which is preliminary data.</text>
</comment>
<accession>A0A835GVQ1</accession>
<keyword evidence="8" id="KW-1185">Reference proteome</keyword>
<organism evidence="7 8">
    <name type="scientific">Coptis chinensis</name>
    <dbReference type="NCBI Taxonomy" id="261450"/>
    <lineage>
        <taxon>Eukaryota</taxon>
        <taxon>Viridiplantae</taxon>
        <taxon>Streptophyta</taxon>
        <taxon>Embryophyta</taxon>
        <taxon>Tracheophyta</taxon>
        <taxon>Spermatophyta</taxon>
        <taxon>Magnoliopsida</taxon>
        <taxon>Ranunculales</taxon>
        <taxon>Ranunculaceae</taxon>
        <taxon>Coptidoideae</taxon>
        <taxon>Coptis</taxon>
    </lineage>
</organism>
<evidence type="ECO:0000256" key="3">
    <source>
        <dbReference type="ARBA" id="ARBA00022989"/>
    </source>
</evidence>
<gene>
    <name evidence="7" type="ORF">IFM89_004508</name>
</gene>
<evidence type="ECO:0000313" key="8">
    <source>
        <dbReference type="Proteomes" id="UP000631114"/>
    </source>
</evidence>
<comment type="subcellular location">
    <subcellularLocation>
        <location evidence="1">Membrane</location>
        <topology evidence="1">Multi-pass membrane protein</topology>
    </subcellularLocation>
</comment>
<dbReference type="Proteomes" id="UP000631114">
    <property type="component" value="Unassembled WGS sequence"/>
</dbReference>
<evidence type="ECO:0000259" key="6">
    <source>
        <dbReference type="Pfam" id="PF24763"/>
    </source>
</evidence>
<evidence type="ECO:0000313" key="7">
    <source>
        <dbReference type="EMBL" id="KAF9587676.1"/>
    </source>
</evidence>
<dbReference type="InterPro" id="IPR056309">
    <property type="entry name" value="CGL160/ATPI_dom"/>
</dbReference>
<proteinExistence type="predicted"/>
<evidence type="ECO:0000256" key="4">
    <source>
        <dbReference type="ARBA" id="ARBA00023136"/>
    </source>
</evidence>
<evidence type="ECO:0000256" key="5">
    <source>
        <dbReference type="SAM" id="Phobius"/>
    </source>
</evidence>
<dbReference type="GO" id="GO:0016020">
    <property type="term" value="C:membrane"/>
    <property type="evidence" value="ECO:0007669"/>
    <property type="project" value="UniProtKB-SubCell"/>
</dbReference>
<keyword evidence="4 5" id="KW-0472">Membrane</keyword>
<dbReference type="OrthoDB" id="2019080at2759"/>
<feature type="transmembrane region" description="Helical" evidence="5">
    <location>
        <begin position="164"/>
        <end position="197"/>
    </location>
</feature>
<dbReference type="PANTHER" id="PTHR34118:SF1">
    <property type="entry name" value="NF-KAPPA-B INHIBITOR-LIKE PROTEIN"/>
    <property type="match status" value="1"/>
</dbReference>
<dbReference type="AlphaFoldDB" id="A0A835GVQ1"/>
<feature type="domain" description="CGL160/ATPI" evidence="6">
    <location>
        <begin position="156"/>
        <end position="269"/>
    </location>
</feature>
<keyword evidence="2 5" id="KW-0812">Transmembrane</keyword>
<evidence type="ECO:0000256" key="1">
    <source>
        <dbReference type="ARBA" id="ARBA00004141"/>
    </source>
</evidence>
<reference evidence="7 8" key="1">
    <citation type="submission" date="2020-10" db="EMBL/GenBank/DDBJ databases">
        <title>The Coptis chinensis genome and diversification of protoberbering-type alkaloids.</title>
        <authorList>
            <person name="Wang B."/>
            <person name="Shu S."/>
            <person name="Song C."/>
            <person name="Liu Y."/>
        </authorList>
    </citation>
    <scope>NUCLEOTIDE SEQUENCE [LARGE SCALE GENOMIC DNA]</scope>
    <source>
        <strain evidence="7">HL-2020</strain>
        <tissue evidence="7">Leaf</tissue>
    </source>
</reference>
<dbReference type="EMBL" id="JADFTS010000009">
    <property type="protein sequence ID" value="KAF9587676.1"/>
    <property type="molecule type" value="Genomic_DNA"/>
</dbReference>